<name>A0A8X6Q4L4_NEPPI</name>
<evidence type="ECO:0000313" key="1">
    <source>
        <dbReference type="EMBL" id="GFU05537.1"/>
    </source>
</evidence>
<dbReference type="AlphaFoldDB" id="A0A8X6Q4L4"/>
<reference evidence="1" key="1">
    <citation type="submission" date="2020-08" db="EMBL/GenBank/DDBJ databases">
        <title>Multicomponent nature underlies the extraordinary mechanical properties of spider dragline silk.</title>
        <authorList>
            <person name="Kono N."/>
            <person name="Nakamura H."/>
            <person name="Mori M."/>
            <person name="Yoshida Y."/>
            <person name="Ohtoshi R."/>
            <person name="Malay A.D."/>
            <person name="Moran D.A.P."/>
            <person name="Tomita M."/>
            <person name="Numata K."/>
            <person name="Arakawa K."/>
        </authorList>
    </citation>
    <scope>NUCLEOTIDE SEQUENCE</scope>
</reference>
<dbReference type="Proteomes" id="UP000887013">
    <property type="component" value="Unassembled WGS sequence"/>
</dbReference>
<sequence length="314" mass="35318">MTDFLNFDDLFEEVNLPVPLSPLPPTPVSSPRPMSPTESVPNYLSCILKNMLPYLLSYPLPNLLPNLLSFAQPNPEQLLHNLGLPWPNPRSFNEERILHDASGPVPKRRESLPNGAVPMKGKAPADIHLPIPDLKRPDKGISESTLVISSLLEDVSFPRLGKNPVPNFFSTTMRWRSLVAAMMASSSQTASCPTLWTSDMPRPCRNVLPISTLVRSVSPMPDQSFSFVDRAGCLPSVQGLVKAFITYQEPKDNRIFVSFSSPTWFQKKTCMDNFKRMISEDRVENRFDPDAVQWEKISQAFPRNPDRTLKNADK</sequence>
<organism evidence="1 2">
    <name type="scientific">Nephila pilipes</name>
    <name type="common">Giant wood spider</name>
    <name type="synonym">Nephila maculata</name>
    <dbReference type="NCBI Taxonomy" id="299642"/>
    <lineage>
        <taxon>Eukaryota</taxon>
        <taxon>Metazoa</taxon>
        <taxon>Ecdysozoa</taxon>
        <taxon>Arthropoda</taxon>
        <taxon>Chelicerata</taxon>
        <taxon>Arachnida</taxon>
        <taxon>Araneae</taxon>
        <taxon>Araneomorphae</taxon>
        <taxon>Entelegynae</taxon>
        <taxon>Araneoidea</taxon>
        <taxon>Nephilidae</taxon>
        <taxon>Nephila</taxon>
    </lineage>
</organism>
<protein>
    <submittedName>
        <fullName evidence="1">Uncharacterized protein</fullName>
    </submittedName>
</protein>
<comment type="caution">
    <text evidence="1">The sequence shown here is derived from an EMBL/GenBank/DDBJ whole genome shotgun (WGS) entry which is preliminary data.</text>
</comment>
<proteinExistence type="predicted"/>
<accession>A0A8X6Q4L4</accession>
<keyword evidence="2" id="KW-1185">Reference proteome</keyword>
<dbReference type="EMBL" id="BMAW01028089">
    <property type="protein sequence ID" value="GFU05537.1"/>
    <property type="molecule type" value="Genomic_DNA"/>
</dbReference>
<gene>
    <name evidence="1" type="ORF">NPIL_6421</name>
</gene>
<evidence type="ECO:0000313" key="2">
    <source>
        <dbReference type="Proteomes" id="UP000887013"/>
    </source>
</evidence>